<evidence type="ECO:0008006" key="3">
    <source>
        <dbReference type="Google" id="ProtNLM"/>
    </source>
</evidence>
<gene>
    <name evidence="1" type="ORF">BE21_36345</name>
</gene>
<dbReference type="Proteomes" id="UP000075502">
    <property type="component" value="Unassembled WGS sequence"/>
</dbReference>
<organism evidence="1 2">
    <name type="scientific">Sorangium cellulosum</name>
    <name type="common">Polyangium cellulosum</name>
    <dbReference type="NCBI Taxonomy" id="56"/>
    <lineage>
        <taxon>Bacteria</taxon>
        <taxon>Pseudomonadati</taxon>
        <taxon>Myxococcota</taxon>
        <taxon>Polyangia</taxon>
        <taxon>Polyangiales</taxon>
        <taxon>Polyangiaceae</taxon>
        <taxon>Sorangium</taxon>
    </lineage>
</organism>
<dbReference type="AlphaFoldDB" id="A0A150TNC0"/>
<dbReference type="Gene3D" id="3.40.50.1820">
    <property type="entry name" value="alpha/beta hydrolase"/>
    <property type="match status" value="1"/>
</dbReference>
<proteinExistence type="predicted"/>
<dbReference type="SUPFAM" id="SSF53474">
    <property type="entry name" value="alpha/beta-Hydrolases"/>
    <property type="match status" value="1"/>
</dbReference>
<comment type="caution">
    <text evidence="1">The sequence shown here is derived from an EMBL/GenBank/DDBJ whole genome shotgun (WGS) entry which is preliminary data.</text>
</comment>
<dbReference type="InterPro" id="IPR029058">
    <property type="entry name" value="AB_hydrolase_fold"/>
</dbReference>
<reference evidence="1 2" key="1">
    <citation type="submission" date="2014-02" db="EMBL/GenBank/DDBJ databases">
        <title>The small core and large imbalanced accessory genome model reveals a collaborative survival strategy of Sorangium cellulosum strains in nature.</title>
        <authorList>
            <person name="Han K."/>
            <person name="Peng R."/>
            <person name="Blom J."/>
            <person name="Li Y.-Z."/>
        </authorList>
    </citation>
    <scope>NUCLEOTIDE SEQUENCE [LARGE SCALE GENOMIC DNA]</scope>
    <source>
        <strain evidence="1 2">So0007-03</strain>
    </source>
</reference>
<evidence type="ECO:0000313" key="2">
    <source>
        <dbReference type="Proteomes" id="UP000075502"/>
    </source>
</evidence>
<dbReference type="EMBL" id="JEME01001764">
    <property type="protein sequence ID" value="KYG06174.1"/>
    <property type="molecule type" value="Genomic_DNA"/>
</dbReference>
<sequence>MSGCFARAPAVDLDERVRHPLRMRASSAAATIAASSLVAALGCGDARPSVASIWVSPAHLVELRGARFFDAPWPSDLRREGGAVRLDGYPNPRRLRLLDEYVGAMDSVLDGFSPAAAGYLRFAGPIDVSSLPETPAFAMSPVGSVQLIDVDPGSPARGERRPISVHFRREAGVYWPENTLAFMPVMGFPLRPRTRYALVVTDALRGEGGGRVEASPELRQALGIDPAGADVEAARAALAPAVDEIEAAGVERERIVHLAVFTTSDPTAELFALRDHLLASAPPPAAQPALFRLVKRAPSWDEYAGVYGPSPSYQIGRAPYATHADGGGFASKAGEPVIAGYFDLRFSITVPAASRCPMPEAGYPVVLYAHGTGGDYRSYVRSHTGLALAERCLAVMGVDQIFHGARPEAPQDAAQAGPLFYNVQNVYAARTNARQSALDEVQRARLFTESRMTVPAGVSSTGEEIRFDPSKILFFGHSQGGLNGPLYLAADDSARGGVLSGASAVMSITLLEKTNPPPSIAALVKSVFLGLMGDEEGEVNEFHPAISLAQSIVDVVDPIHYAARLFVAPRDGFAPKSIYMTEGINPDGSGDSYAPPLGIEMHALAMGLPLQSPAQRLIREYGFGGPAPVEVPPEGLAGNLAGGRASGVLAQWPVAEGSDGHFVVFDVPAAAAQAHGFLQSLADAPRGRVPAP</sequence>
<protein>
    <recommendedName>
        <fullName evidence="3">Bacterial virulence factor lipase N-terminal domain-containing protein</fullName>
    </recommendedName>
</protein>
<name>A0A150TNC0_SORCE</name>
<accession>A0A150TNC0</accession>
<evidence type="ECO:0000313" key="1">
    <source>
        <dbReference type="EMBL" id="KYG06174.1"/>
    </source>
</evidence>